<keyword evidence="1" id="KW-0472">Membrane</keyword>
<accession>A0AAU0QJW6</accession>
<protein>
    <submittedName>
        <fullName evidence="2">Odorant receptor</fullName>
    </submittedName>
</protein>
<organism evidence="2">
    <name type="scientific">Leucinodes orbonalis</name>
    <dbReference type="NCBI Taxonomy" id="711050"/>
    <lineage>
        <taxon>Eukaryota</taxon>
        <taxon>Metazoa</taxon>
        <taxon>Ecdysozoa</taxon>
        <taxon>Arthropoda</taxon>
        <taxon>Hexapoda</taxon>
        <taxon>Insecta</taxon>
        <taxon>Pterygota</taxon>
        <taxon>Neoptera</taxon>
        <taxon>Endopterygota</taxon>
        <taxon>Lepidoptera</taxon>
        <taxon>Glossata</taxon>
        <taxon>Ditrysia</taxon>
        <taxon>Pyraloidea</taxon>
        <taxon>Crambidae</taxon>
        <taxon>Spilomelinae</taxon>
        <taxon>Leucinodes</taxon>
    </lineage>
</organism>
<dbReference type="AlphaFoldDB" id="A0AAU0QJW6"/>
<keyword evidence="2" id="KW-0675">Receptor</keyword>
<feature type="transmembrane region" description="Helical" evidence="1">
    <location>
        <begin position="47"/>
        <end position="69"/>
    </location>
</feature>
<feature type="transmembrane region" description="Helical" evidence="1">
    <location>
        <begin position="105"/>
        <end position="128"/>
    </location>
</feature>
<proteinExistence type="evidence at transcript level"/>
<evidence type="ECO:0000256" key="1">
    <source>
        <dbReference type="SAM" id="Phobius"/>
    </source>
</evidence>
<reference evidence="2" key="1">
    <citation type="submission" date="2023-05" db="EMBL/GenBank/DDBJ databases">
        <authorList>
            <person name="Pathak J."/>
            <person name="Thiruvengadam V."/>
            <person name="Gracy G.R."/>
            <person name="M M."/>
        </authorList>
    </citation>
    <scope>NUCLEOTIDE SEQUENCE</scope>
    <source>
        <tissue evidence="2">Head and antenna</tissue>
    </source>
</reference>
<sequence length="140" mass="16703">MFYYKVSVKELIDEISYDYLCYNNLPDRYQNVIYSRVNACMVYTERLWIITLGVAVGAFPLMAALTTLYSQIFDDIPKKYMVHDLNIPFTEPETRFESPYFEIMFFYLTGCAATWFINYACEYVLVYFDTNSHFIFFQTI</sequence>
<keyword evidence="1" id="KW-1133">Transmembrane helix</keyword>
<evidence type="ECO:0000313" key="2">
    <source>
        <dbReference type="EMBL" id="WPO56482.1"/>
    </source>
</evidence>
<dbReference type="EMBL" id="OQ970375">
    <property type="protein sequence ID" value="WPO56482.1"/>
    <property type="molecule type" value="mRNA"/>
</dbReference>
<keyword evidence="1" id="KW-0812">Transmembrane</keyword>
<name>A0AAU0QJW6_9NEOP</name>